<comment type="caution">
    <text evidence="1">The sequence shown here is derived from an EMBL/GenBank/DDBJ whole genome shotgun (WGS) entry which is preliminary data.</text>
</comment>
<dbReference type="SUPFAM" id="SSF54160">
    <property type="entry name" value="Chromo domain-like"/>
    <property type="match status" value="1"/>
</dbReference>
<evidence type="ECO:0008006" key="3">
    <source>
        <dbReference type="Google" id="ProtNLM"/>
    </source>
</evidence>
<gene>
    <name evidence="1" type="ORF">PHMEG_00027125</name>
</gene>
<evidence type="ECO:0000313" key="1">
    <source>
        <dbReference type="EMBL" id="OWZ01475.1"/>
    </source>
</evidence>
<sequence>MRAGRKTRYGRILREFLVHWPWYEDPTWIDEAHLNCGAIFHKFLRDRANQNRFGVMQYHEDA</sequence>
<dbReference type="EMBL" id="NBNE01006819">
    <property type="protein sequence ID" value="OWZ01475.1"/>
    <property type="molecule type" value="Genomic_DNA"/>
</dbReference>
<name>A0A225V7X6_9STRA</name>
<dbReference type="InterPro" id="IPR016197">
    <property type="entry name" value="Chromo-like_dom_sf"/>
</dbReference>
<keyword evidence="2" id="KW-1185">Reference proteome</keyword>
<organism evidence="1 2">
    <name type="scientific">Phytophthora megakarya</name>
    <dbReference type="NCBI Taxonomy" id="4795"/>
    <lineage>
        <taxon>Eukaryota</taxon>
        <taxon>Sar</taxon>
        <taxon>Stramenopiles</taxon>
        <taxon>Oomycota</taxon>
        <taxon>Peronosporomycetes</taxon>
        <taxon>Peronosporales</taxon>
        <taxon>Peronosporaceae</taxon>
        <taxon>Phytophthora</taxon>
    </lineage>
</organism>
<protein>
    <recommendedName>
        <fullName evidence="3">Chromo domain-containing protein</fullName>
    </recommendedName>
</protein>
<dbReference type="OrthoDB" id="102228at2759"/>
<evidence type="ECO:0000313" key="2">
    <source>
        <dbReference type="Proteomes" id="UP000198211"/>
    </source>
</evidence>
<dbReference type="Proteomes" id="UP000198211">
    <property type="component" value="Unassembled WGS sequence"/>
</dbReference>
<proteinExistence type="predicted"/>
<dbReference type="AlphaFoldDB" id="A0A225V7X6"/>
<reference evidence="2" key="1">
    <citation type="submission" date="2017-03" db="EMBL/GenBank/DDBJ databases">
        <title>Phytopthora megakarya and P. palmivora, two closely related causual agents of cacao black pod achieved similar genome size and gene model numbers by different mechanisms.</title>
        <authorList>
            <person name="Ali S."/>
            <person name="Shao J."/>
            <person name="Larry D.J."/>
            <person name="Kronmiller B."/>
            <person name="Shen D."/>
            <person name="Strem M.D."/>
            <person name="Melnick R.L."/>
            <person name="Guiltinan M.J."/>
            <person name="Tyler B.M."/>
            <person name="Meinhardt L.W."/>
            <person name="Bailey B.A."/>
        </authorList>
    </citation>
    <scope>NUCLEOTIDE SEQUENCE [LARGE SCALE GENOMIC DNA]</scope>
    <source>
        <strain evidence="2">zdho120</strain>
    </source>
</reference>
<dbReference type="Gene3D" id="2.40.50.40">
    <property type="match status" value="1"/>
</dbReference>
<accession>A0A225V7X6</accession>